<accession>A0A6G7WK71</accession>
<gene>
    <name evidence="2" type="ORF">G7058_00285</name>
</gene>
<keyword evidence="1" id="KW-1133">Transmembrane helix</keyword>
<keyword evidence="1" id="KW-0472">Membrane</keyword>
<evidence type="ECO:0000313" key="2">
    <source>
        <dbReference type="EMBL" id="QIK52632.1"/>
    </source>
</evidence>
<proteinExistence type="predicted"/>
<feature type="transmembrane region" description="Helical" evidence="1">
    <location>
        <begin position="35"/>
        <end position="53"/>
    </location>
</feature>
<name>A0A6G7WK71_9LACT</name>
<organism evidence="2 3">
    <name type="scientific">Jeotgalibaca porci</name>
    <dbReference type="NCBI Taxonomy" id="1868793"/>
    <lineage>
        <taxon>Bacteria</taxon>
        <taxon>Bacillati</taxon>
        <taxon>Bacillota</taxon>
        <taxon>Bacilli</taxon>
        <taxon>Lactobacillales</taxon>
        <taxon>Carnobacteriaceae</taxon>
        <taxon>Jeotgalibaca</taxon>
    </lineage>
</organism>
<dbReference type="AlphaFoldDB" id="A0A6G7WK71"/>
<keyword evidence="3" id="KW-1185">Reference proteome</keyword>
<keyword evidence="1" id="KW-0812">Transmembrane</keyword>
<dbReference type="Proteomes" id="UP000501830">
    <property type="component" value="Chromosome"/>
</dbReference>
<reference evidence="2 3" key="1">
    <citation type="journal article" date="2017" name="Int. J. Syst. Evol. Microbiol.">
        <title>Jeotgalibaca porci sp. nov. and Jeotgalibaca arthritidis sp. nov., isolated from pigs, and emended description of the genus Jeotgalibaca.</title>
        <authorList>
            <person name="Zamora L."/>
            <person name="Perez-Sancho M."/>
            <person name="Dominguez L."/>
            <person name="Fernandez-Garayzabal J.F."/>
            <person name="Vela A.I."/>
        </authorList>
    </citation>
    <scope>NUCLEOTIDE SEQUENCE [LARGE SCALE GENOMIC DNA]</scope>
    <source>
        <strain evidence="2 3">CCUG 69148</strain>
    </source>
</reference>
<feature type="transmembrane region" description="Helical" evidence="1">
    <location>
        <begin position="60"/>
        <end position="79"/>
    </location>
</feature>
<evidence type="ECO:0000313" key="3">
    <source>
        <dbReference type="Proteomes" id="UP000501830"/>
    </source>
</evidence>
<protein>
    <submittedName>
        <fullName evidence="2">Uncharacterized protein</fullName>
    </submittedName>
</protein>
<dbReference type="KEGG" id="jpo:G7058_00285"/>
<evidence type="ECO:0000256" key="1">
    <source>
        <dbReference type="SAM" id="Phobius"/>
    </source>
</evidence>
<dbReference type="EMBL" id="CP049889">
    <property type="protein sequence ID" value="QIK52632.1"/>
    <property type="molecule type" value="Genomic_DNA"/>
</dbReference>
<sequence>MTSILFGAQLILYPHILQTYKIYTLIRELFDNTAIGLAFIILGLLKIIGIIINNRAIKYVSIRGLLFLWLVFFIAFLISPPPNTVWVYSLAMVMLATGSAYKEG</sequence>